<accession>A0A7V8SVC3</accession>
<name>A0A7V8SVC3_9BACT</name>
<organism evidence="2 3">
    <name type="scientific">Candidatus Acidiferrum panamense</name>
    <dbReference type="NCBI Taxonomy" id="2741543"/>
    <lineage>
        <taxon>Bacteria</taxon>
        <taxon>Pseudomonadati</taxon>
        <taxon>Acidobacteriota</taxon>
        <taxon>Terriglobia</taxon>
        <taxon>Candidatus Acidiferrales</taxon>
        <taxon>Candidatus Acidiferrum</taxon>
    </lineage>
</organism>
<sequence>NITAAGVLTKIGATVGTSIATYAGRVWIGNNNTLSFTDINSYNSFGGAGGSATLSDQYLGQGITVLYAANNYLYIFGSTSVDVLSNVTVNAGVTSFSRVNVLQGIGCLNSNNMTVIGLGRGIVFLDVTGLYMLAGATPERISERIQGCVRAGVINSPGPIVRPSCGLVNLNDELCLAFQVNIGDTFSHPTTQAQRILVFIYQRHRWWVTSDQFGDAPGVTAVGPLAGTPPLGTIFGAFRLQANTLPTWHQTQLFSGNKHWQLRTKLWDGGKNFSEKQGLNVAISCQWVLGLVGPARATGITFTVDSELQNTNAPVAIPNVPTLFIGQFPQQFATQIVSDLMATNQAYGSQYIGLTFFGALVSGSMPMAVLECVAMRGKQERNMLE</sequence>
<dbReference type="AlphaFoldDB" id="A0A7V8SVC3"/>
<keyword evidence="3" id="KW-1185">Reference proteome</keyword>
<keyword evidence="1" id="KW-0812">Transmembrane</keyword>
<evidence type="ECO:0000256" key="1">
    <source>
        <dbReference type="SAM" id="Phobius"/>
    </source>
</evidence>
<keyword evidence="1" id="KW-0472">Membrane</keyword>
<evidence type="ECO:0000313" key="3">
    <source>
        <dbReference type="Proteomes" id="UP000567293"/>
    </source>
</evidence>
<dbReference type="Proteomes" id="UP000567293">
    <property type="component" value="Unassembled WGS sequence"/>
</dbReference>
<comment type="caution">
    <text evidence="2">The sequence shown here is derived from an EMBL/GenBank/DDBJ whole genome shotgun (WGS) entry which is preliminary data.</text>
</comment>
<protein>
    <submittedName>
        <fullName evidence="2">Uncharacterized protein</fullName>
    </submittedName>
</protein>
<proteinExistence type="predicted"/>
<evidence type="ECO:0000313" key="2">
    <source>
        <dbReference type="EMBL" id="MBA0084030.1"/>
    </source>
</evidence>
<dbReference type="EMBL" id="JACDQQ010000336">
    <property type="protein sequence ID" value="MBA0084030.1"/>
    <property type="molecule type" value="Genomic_DNA"/>
</dbReference>
<keyword evidence="1" id="KW-1133">Transmembrane helix</keyword>
<feature type="non-terminal residue" evidence="2">
    <location>
        <position position="1"/>
    </location>
</feature>
<gene>
    <name evidence="2" type="ORF">HRJ53_03455</name>
</gene>
<reference evidence="2" key="1">
    <citation type="submission" date="2020-06" db="EMBL/GenBank/DDBJ databases">
        <title>Legume-microbial interactions unlock mineral nutrients during tropical forest succession.</title>
        <authorList>
            <person name="Epihov D.Z."/>
        </authorList>
    </citation>
    <scope>NUCLEOTIDE SEQUENCE [LARGE SCALE GENOMIC DNA]</scope>
    <source>
        <strain evidence="2">Pan2503</strain>
    </source>
</reference>
<feature type="transmembrane region" description="Helical" evidence="1">
    <location>
        <begin position="351"/>
        <end position="374"/>
    </location>
</feature>